<reference evidence="1 2" key="1">
    <citation type="submission" date="2016-02" db="EMBL/GenBank/DDBJ databases">
        <title>Corynebacterium glutamicum N24 whole genome sequencing project.</title>
        <authorList>
            <person name="Matsutani M."/>
            <person name="Nangtapong N."/>
            <person name="Yakushi T."/>
            <person name="Matsushita K."/>
        </authorList>
    </citation>
    <scope>NUCLEOTIDE SEQUENCE [LARGE SCALE GENOMIC DNA]</scope>
    <source>
        <strain evidence="1 2">N24</strain>
    </source>
</reference>
<evidence type="ECO:0000313" key="1">
    <source>
        <dbReference type="EMBL" id="BAU96066.1"/>
    </source>
</evidence>
<proteinExistence type="predicted"/>
<dbReference type="AlphaFoldDB" id="A0A160PR05"/>
<organism evidence="1 2">
    <name type="scientific">Corynebacterium suranareeae</name>
    <dbReference type="NCBI Taxonomy" id="2506452"/>
    <lineage>
        <taxon>Bacteria</taxon>
        <taxon>Bacillati</taxon>
        <taxon>Actinomycetota</taxon>
        <taxon>Actinomycetes</taxon>
        <taxon>Mycobacteriales</taxon>
        <taxon>Corynebacteriaceae</taxon>
        <taxon>Corynebacterium</taxon>
    </lineage>
</organism>
<name>A0A160PR05_9CORY</name>
<dbReference type="EMBL" id="AP017369">
    <property type="protein sequence ID" value="BAU96066.1"/>
    <property type="molecule type" value="Genomic_DNA"/>
</dbReference>
<dbReference type="KEGG" id="csur:N24_1804"/>
<dbReference type="RefSeq" id="WP_096456293.1">
    <property type="nucleotide sequence ID" value="NZ_AP017369.1"/>
</dbReference>
<dbReference type="Proteomes" id="UP000218244">
    <property type="component" value="Chromosome"/>
</dbReference>
<keyword evidence="2" id="KW-1185">Reference proteome</keyword>
<evidence type="ECO:0000313" key="2">
    <source>
        <dbReference type="Proteomes" id="UP000218244"/>
    </source>
</evidence>
<gene>
    <name evidence="1" type="ORF">N24_1804</name>
</gene>
<accession>A0A160PR05</accession>
<sequence length="164" mass="18150">MARTTPPPADVLSIINRRRSHAAQIRPSREAGLQLGLPRGMWIAVHELYGRCMVAPSPNPARNNCYEALYLDRDNHIVVVGDFQLDELAPVVATELPSWAMTITHDTYGLCVVSSKPNIMPAGFPLGNLYNNMHMALVFNGLSDMPMQTTLSPEHIATLQERTT</sequence>
<protein>
    <submittedName>
        <fullName evidence="1">Uncharacterized protein</fullName>
    </submittedName>
</protein>